<dbReference type="Proteomes" id="UP001222770">
    <property type="component" value="Unassembled WGS sequence"/>
</dbReference>
<dbReference type="Gene3D" id="3.10.180.10">
    <property type="entry name" value="2,3-Dihydroxybiphenyl 1,2-Dioxygenase, domain 1"/>
    <property type="match status" value="1"/>
</dbReference>
<accession>A0ABT6CL32</accession>
<reference evidence="1 2" key="1">
    <citation type="submission" date="2023-03" db="EMBL/GenBank/DDBJ databases">
        <title>Novosphingobium cyanobacteriorum sp. nov., isolated from a eutrophic reservoir during the Microcystis bloom period.</title>
        <authorList>
            <person name="Kang M."/>
            <person name="Le V."/>
            <person name="Ko S.-R."/>
            <person name="Lee S.-A."/>
            <person name="Ahn C.-Y."/>
        </authorList>
    </citation>
    <scope>NUCLEOTIDE SEQUENCE [LARGE SCALE GENOMIC DNA]</scope>
    <source>
        <strain evidence="1 2">HBC54</strain>
    </source>
</reference>
<proteinExistence type="predicted"/>
<evidence type="ECO:0000313" key="2">
    <source>
        <dbReference type="Proteomes" id="UP001222770"/>
    </source>
</evidence>
<organism evidence="1 2">
    <name type="scientific">Novosphingobium cyanobacteriorum</name>
    <dbReference type="NCBI Taxonomy" id="3024215"/>
    <lineage>
        <taxon>Bacteria</taxon>
        <taxon>Pseudomonadati</taxon>
        <taxon>Pseudomonadota</taxon>
        <taxon>Alphaproteobacteria</taxon>
        <taxon>Sphingomonadales</taxon>
        <taxon>Sphingomonadaceae</taxon>
        <taxon>Novosphingobium</taxon>
    </lineage>
</organism>
<dbReference type="InterPro" id="IPR029068">
    <property type="entry name" value="Glyas_Bleomycin-R_OHBP_Dase"/>
</dbReference>
<protein>
    <submittedName>
        <fullName evidence="1">VOC family protein</fullName>
    </submittedName>
</protein>
<dbReference type="EMBL" id="JAROCY010000015">
    <property type="protein sequence ID" value="MDF8334629.1"/>
    <property type="molecule type" value="Genomic_DNA"/>
</dbReference>
<dbReference type="RefSeq" id="WP_277279402.1">
    <property type="nucleotide sequence ID" value="NZ_JAROCY010000015.1"/>
</dbReference>
<gene>
    <name evidence="1" type="ORF">POM99_15580</name>
</gene>
<sequence>MDILAGIFHHGLIVDDIAVAMESIGRAAGASWAPVRTFDPLPVWTANGERGEARLKVTYARQGPLRLELVEAAPGTPYDLLRAIDRSHIGVWVDNVGEGVEQLHAQGWRLLVAGASARRGNGSMAYMVRDGGPVIELVGRELEPMMEAWWSAEV</sequence>
<keyword evidence="2" id="KW-1185">Reference proteome</keyword>
<dbReference type="Pfam" id="PF13669">
    <property type="entry name" value="Glyoxalase_4"/>
    <property type="match status" value="1"/>
</dbReference>
<comment type="caution">
    <text evidence="1">The sequence shown here is derived from an EMBL/GenBank/DDBJ whole genome shotgun (WGS) entry which is preliminary data.</text>
</comment>
<evidence type="ECO:0000313" key="1">
    <source>
        <dbReference type="EMBL" id="MDF8334629.1"/>
    </source>
</evidence>
<name>A0ABT6CL32_9SPHN</name>
<dbReference type="SUPFAM" id="SSF54593">
    <property type="entry name" value="Glyoxalase/Bleomycin resistance protein/Dihydroxybiphenyl dioxygenase"/>
    <property type="match status" value="1"/>
</dbReference>